<evidence type="ECO:0000313" key="8">
    <source>
        <dbReference type="EMBL" id="EJT70955.1"/>
    </source>
</evidence>
<feature type="region of interest" description="Disordered" evidence="6">
    <location>
        <begin position="1"/>
        <end position="77"/>
    </location>
</feature>
<feature type="region of interest" description="Disordered" evidence="6">
    <location>
        <begin position="489"/>
        <end position="512"/>
    </location>
</feature>
<reference evidence="8" key="3">
    <citation type="submission" date="2010-09" db="EMBL/GenBank/DDBJ databases">
        <title>Annotation of Gaeumannomyces graminis var. tritici R3-111a-1.</title>
        <authorList>
            <consortium name="The Broad Institute Genome Sequencing Platform"/>
            <person name="Ma L.-J."/>
            <person name="Dead R."/>
            <person name="Young S.K."/>
            <person name="Zeng Q."/>
            <person name="Gargeya S."/>
            <person name="Fitzgerald M."/>
            <person name="Haas B."/>
            <person name="Abouelleil A."/>
            <person name="Alvarado L."/>
            <person name="Arachchi H.M."/>
            <person name="Berlin A."/>
            <person name="Brown A."/>
            <person name="Chapman S.B."/>
            <person name="Chen Z."/>
            <person name="Dunbar C."/>
            <person name="Freedman E."/>
            <person name="Gearin G."/>
            <person name="Gellesch M."/>
            <person name="Goldberg J."/>
            <person name="Griggs A."/>
            <person name="Gujja S."/>
            <person name="Heiman D."/>
            <person name="Howarth C."/>
            <person name="Larson L."/>
            <person name="Lui A."/>
            <person name="MacDonald P.J.P."/>
            <person name="Mehta T."/>
            <person name="Montmayeur A."/>
            <person name="Murphy C."/>
            <person name="Neiman D."/>
            <person name="Pearson M."/>
            <person name="Priest M."/>
            <person name="Roberts A."/>
            <person name="Saif S."/>
            <person name="Shea T."/>
            <person name="Shenoy N."/>
            <person name="Sisk P."/>
            <person name="Stolte C."/>
            <person name="Sykes S."/>
            <person name="Yandava C."/>
            <person name="Wortman J."/>
            <person name="Nusbaum C."/>
            <person name="Birren B."/>
        </authorList>
    </citation>
    <scope>NUCLEOTIDE SEQUENCE</scope>
    <source>
        <strain evidence="8">R3-111a-1</strain>
    </source>
</reference>
<evidence type="ECO:0000313" key="10">
    <source>
        <dbReference type="Proteomes" id="UP000006039"/>
    </source>
</evidence>
<protein>
    <recommendedName>
        <fullName evidence="7">Xylanolytic transcriptional activator regulatory domain-containing protein</fullName>
    </recommendedName>
</protein>
<dbReference type="EnsemblFungi" id="EJT70955">
    <property type="protein sequence ID" value="EJT70955"/>
    <property type="gene ID" value="GGTG_11978"/>
</dbReference>
<evidence type="ECO:0000256" key="5">
    <source>
        <dbReference type="ARBA" id="ARBA00023242"/>
    </source>
</evidence>
<dbReference type="Proteomes" id="UP000006039">
    <property type="component" value="Unassembled WGS sequence"/>
</dbReference>
<accession>J3PEP7</accession>
<reference evidence="9" key="4">
    <citation type="journal article" date="2015" name="G3 (Bethesda)">
        <title>Genome sequences of three phytopathogenic species of the Magnaporthaceae family of fungi.</title>
        <authorList>
            <person name="Okagaki L.H."/>
            <person name="Nunes C.C."/>
            <person name="Sailsbery J."/>
            <person name="Clay B."/>
            <person name="Brown D."/>
            <person name="John T."/>
            <person name="Oh Y."/>
            <person name="Young N."/>
            <person name="Fitzgerald M."/>
            <person name="Haas B.J."/>
            <person name="Zeng Q."/>
            <person name="Young S."/>
            <person name="Adiconis X."/>
            <person name="Fan L."/>
            <person name="Levin J.Z."/>
            <person name="Mitchell T.K."/>
            <person name="Okubara P.A."/>
            <person name="Farman M.L."/>
            <person name="Kohn L.M."/>
            <person name="Birren B."/>
            <person name="Ma L.-J."/>
            <person name="Dean R.A."/>
        </authorList>
    </citation>
    <scope>NUCLEOTIDE SEQUENCE</scope>
    <source>
        <strain evidence="9">R3-111a-1</strain>
    </source>
</reference>
<dbReference type="RefSeq" id="XP_009228133.1">
    <property type="nucleotide sequence ID" value="XM_009229869.1"/>
</dbReference>
<dbReference type="GeneID" id="20352436"/>
<dbReference type="VEuPathDB" id="FungiDB:GGTG_11978"/>
<proteinExistence type="predicted"/>
<dbReference type="GO" id="GO:0005634">
    <property type="term" value="C:nucleus"/>
    <property type="evidence" value="ECO:0007669"/>
    <property type="project" value="UniProtKB-SubCell"/>
</dbReference>
<dbReference type="PANTHER" id="PTHR47338">
    <property type="entry name" value="ZN(II)2CYS6 TRANSCRIPTION FACTOR (EUROFUNG)-RELATED"/>
    <property type="match status" value="1"/>
</dbReference>
<dbReference type="Pfam" id="PF04082">
    <property type="entry name" value="Fungal_trans"/>
    <property type="match status" value="1"/>
</dbReference>
<dbReference type="AlphaFoldDB" id="J3PEP7"/>
<evidence type="ECO:0000259" key="7">
    <source>
        <dbReference type="Pfam" id="PF04082"/>
    </source>
</evidence>
<sequence length="669" mass="72972">MYPEPKRAPARSGEASPSDHAATRLPLPLIISDSPTATAAGRTPESAAATSTEQPRMSRASARHETARSSTVEGGHPLPPLRDRLHLIIDFFRHVHPLPGFAILNEESFTQRCLEETMEEALVSAICAVSALLLGHSKYHPAATSSWIAAAETAVWANLEHPTIFRIQALLLAIQYRVMNGDFGRGFMLFSLASRSATALRLTYERTELSHLAQEIRRRLMWSLAMMDIGFATGLPECEVCPLGTVCLRLPGPEETFTAEYDADTDPTTLGPGLDGVHEDGLLATYIQLTKVRRDLMQLRRELETMTQPTPLLMPAMDGIVADLGRILPKPYSAAELRRYAQSRWLARYLAVYLTWHQSHCDAYRLLLSGYKEAAPDAVVHGVPPAYIARAVASCLDHARAIISILHEVHTLSPPLRVAPPDVAICGYHAARLILFISSSPQNPLEAGITGADALTQARLVLDITTQKRPCTATDKIIIKVLRRLVHPAAAGQPEHGRDSSGDSDEDGGSRHRPRYARVAKQRQGLGVHSVLRNARFLDDSAVAAQRSVVAGHDQQLSASAASHPLPEQQQQQQQQELSDSLALASIRHRQEHPTTGEVDTAGSFGQHPAGPFAGIYPQLPMLGEQQMTLLDPGLMDGTQFGSPDSWVLWAPGGANPVDWGLQTDGDFF</sequence>
<gene>
    <name evidence="9" type="primary">20352436</name>
    <name evidence="8" type="ORF">GGTG_11978</name>
</gene>
<evidence type="ECO:0000256" key="1">
    <source>
        <dbReference type="ARBA" id="ARBA00004123"/>
    </source>
</evidence>
<evidence type="ECO:0000256" key="2">
    <source>
        <dbReference type="ARBA" id="ARBA00022723"/>
    </source>
</evidence>
<feature type="region of interest" description="Disordered" evidence="6">
    <location>
        <begin position="554"/>
        <end position="580"/>
    </location>
</feature>
<dbReference type="STRING" id="644352.J3PEP7"/>
<dbReference type="GO" id="GO:0006351">
    <property type="term" value="P:DNA-templated transcription"/>
    <property type="evidence" value="ECO:0007669"/>
    <property type="project" value="InterPro"/>
</dbReference>
<dbReference type="GO" id="GO:0008270">
    <property type="term" value="F:zinc ion binding"/>
    <property type="evidence" value="ECO:0007669"/>
    <property type="project" value="InterPro"/>
</dbReference>
<keyword evidence="5" id="KW-0539">Nucleus</keyword>
<reference evidence="9" key="5">
    <citation type="submission" date="2018-04" db="UniProtKB">
        <authorList>
            <consortium name="EnsemblFungi"/>
        </authorList>
    </citation>
    <scope>IDENTIFICATION</scope>
    <source>
        <strain evidence="9">R3-111a-1</strain>
    </source>
</reference>
<feature type="domain" description="Xylanolytic transcriptional activator regulatory" evidence="7">
    <location>
        <begin position="91"/>
        <end position="232"/>
    </location>
</feature>
<evidence type="ECO:0000256" key="3">
    <source>
        <dbReference type="ARBA" id="ARBA00023015"/>
    </source>
</evidence>
<dbReference type="EMBL" id="GL385401">
    <property type="protein sequence ID" value="EJT70955.1"/>
    <property type="molecule type" value="Genomic_DNA"/>
</dbReference>
<dbReference type="eggNOG" id="ENOG502SK48">
    <property type="taxonomic scope" value="Eukaryota"/>
</dbReference>
<organism evidence="8">
    <name type="scientific">Gaeumannomyces tritici (strain R3-111a-1)</name>
    <name type="common">Wheat and barley take-all root rot fungus</name>
    <name type="synonym">Gaeumannomyces graminis var. tritici</name>
    <dbReference type="NCBI Taxonomy" id="644352"/>
    <lineage>
        <taxon>Eukaryota</taxon>
        <taxon>Fungi</taxon>
        <taxon>Dikarya</taxon>
        <taxon>Ascomycota</taxon>
        <taxon>Pezizomycotina</taxon>
        <taxon>Sordariomycetes</taxon>
        <taxon>Sordariomycetidae</taxon>
        <taxon>Magnaporthales</taxon>
        <taxon>Magnaporthaceae</taxon>
        <taxon>Gaeumannomyces</taxon>
    </lineage>
</organism>
<keyword evidence="3" id="KW-0805">Transcription regulation</keyword>
<dbReference type="OrthoDB" id="2563500at2759"/>
<dbReference type="GO" id="GO:0000981">
    <property type="term" value="F:DNA-binding transcription factor activity, RNA polymerase II-specific"/>
    <property type="evidence" value="ECO:0007669"/>
    <property type="project" value="InterPro"/>
</dbReference>
<keyword evidence="10" id="KW-1185">Reference proteome</keyword>
<reference evidence="8" key="2">
    <citation type="submission" date="2010-07" db="EMBL/GenBank/DDBJ databases">
        <authorList>
            <consortium name="The Broad Institute Genome Sequencing Platform"/>
            <consortium name="Broad Institute Genome Sequencing Center for Infectious Disease"/>
            <person name="Ma L.-J."/>
            <person name="Dead R."/>
            <person name="Young S."/>
            <person name="Zeng Q."/>
            <person name="Koehrsen M."/>
            <person name="Alvarado L."/>
            <person name="Berlin A."/>
            <person name="Chapman S.B."/>
            <person name="Chen Z."/>
            <person name="Freedman E."/>
            <person name="Gellesch M."/>
            <person name="Goldberg J."/>
            <person name="Griggs A."/>
            <person name="Gujja S."/>
            <person name="Heilman E.R."/>
            <person name="Heiman D."/>
            <person name="Hepburn T."/>
            <person name="Howarth C."/>
            <person name="Jen D."/>
            <person name="Larson L."/>
            <person name="Mehta T."/>
            <person name="Neiman D."/>
            <person name="Pearson M."/>
            <person name="Roberts A."/>
            <person name="Saif S."/>
            <person name="Shea T."/>
            <person name="Shenoy N."/>
            <person name="Sisk P."/>
            <person name="Stolte C."/>
            <person name="Sykes S."/>
            <person name="Walk T."/>
            <person name="White J."/>
            <person name="Yandava C."/>
            <person name="Haas B."/>
            <person name="Nusbaum C."/>
            <person name="Birren B."/>
        </authorList>
    </citation>
    <scope>NUCLEOTIDE SEQUENCE</scope>
    <source>
        <strain evidence="8">R3-111a-1</strain>
    </source>
</reference>
<evidence type="ECO:0000256" key="4">
    <source>
        <dbReference type="ARBA" id="ARBA00023163"/>
    </source>
</evidence>
<evidence type="ECO:0000256" key="6">
    <source>
        <dbReference type="SAM" id="MobiDB-lite"/>
    </source>
</evidence>
<evidence type="ECO:0000313" key="9">
    <source>
        <dbReference type="EnsemblFungi" id="EJT70955"/>
    </source>
</evidence>
<keyword evidence="2" id="KW-0479">Metal-binding</keyword>
<name>J3PEP7_GAET3</name>
<dbReference type="HOGENOM" id="CLU_011581_0_2_1"/>
<reference evidence="10" key="1">
    <citation type="submission" date="2010-07" db="EMBL/GenBank/DDBJ databases">
        <title>The genome sequence of Gaeumannomyces graminis var. tritici strain R3-111a-1.</title>
        <authorList>
            <consortium name="The Broad Institute Genome Sequencing Platform"/>
            <person name="Ma L.-J."/>
            <person name="Dead R."/>
            <person name="Young S."/>
            <person name="Zeng Q."/>
            <person name="Koehrsen M."/>
            <person name="Alvarado L."/>
            <person name="Berlin A."/>
            <person name="Chapman S.B."/>
            <person name="Chen Z."/>
            <person name="Freedman E."/>
            <person name="Gellesch M."/>
            <person name="Goldberg J."/>
            <person name="Griggs A."/>
            <person name="Gujja S."/>
            <person name="Heilman E.R."/>
            <person name="Heiman D."/>
            <person name="Hepburn T."/>
            <person name="Howarth C."/>
            <person name="Jen D."/>
            <person name="Larson L."/>
            <person name="Mehta T."/>
            <person name="Neiman D."/>
            <person name="Pearson M."/>
            <person name="Roberts A."/>
            <person name="Saif S."/>
            <person name="Shea T."/>
            <person name="Shenoy N."/>
            <person name="Sisk P."/>
            <person name="Stolte C."/>
            <person name="Sykes S."/>
            <person name="Walk T."/>
            <person name="White J."/>
            <person name="Yandava C."/>
            <person name="Haas B."/>
            <person name="Nusbaum C."/>
            <person name="Birren B."/>
        </authorList>
    </citation>
    <scope>NUCLEOTIDE SEQUENCE [LARGE SCALE GENOMIC DNA]</scope>
    <source>
        <strain evidence="10">R3-111a-1</strain>
    </source>
</reference>
<dbReference type="PANTHER" id="PTHR47338:SF7">
    <property type="entry name" value="ZN(II)2CYS6 TRANSCRIPTION FACTOR (EUROFUNG)"/>
    <property type="match status" value="1"/>
</dbReference>
<dbReference type="InterPro" id="IPR007219">
    <property type="entry name" value="XnlR_reg_dom"/>
</dbReference>
<keyword evidence="4" id="KW-0804">Transcription</keyword>
<comment type="subcellular location">
    <subcellularLocation>
        <location evidence="1">Nucleus</location>
    </subcellularLocation>
</comment>
<dbReference type="CDD" id="cd12148">
    <property type="entry name" value="fungal_TF_MHR"/>
    <property type="match status" value="1"/>
</dbReference>
<dbReference type="InterPro" id="IPR050815">
    <property type="entry name" value="TF_fung"/>
</dbReference>
<dbReference type="GO" id="GO:0003677">
    <property type="term" value="F:DNA binding"/>
    <property type="evidence" value="ECO:0007669"/>
    <property type="project" value="InterPro"/>
</dbReference>